<evidence type="ECO:0000313" key="1">
    <source>
        <dbReference type="EMBL" id="CVK16064.1"/>
    </source>
</evidence>
<dbReference type="Proteomes" id="UP000182761">
    <property type="component" value="Unassembled WGS sequence"/>
</dbReference>
<dbReference type="EMBL" id="FCOR01000005">
    <property type="protein sequence ID" value="CVK16064.1"/>
    <property type="molecule type" value="Genomic_DNA"/>
</dbReference>
<sequence>MYKKSINLSNERKGPSDYTINLILNFSKSIKNIELRKYKQSIIYCN</sequence>
<proteinExistence type="predicted"/>
<keyword evidence="2" id="KW-1185">Reference proteome</keyword>
<reference evidence="1 2" key="1">
    <citation type="submission" date="2016-01" db="EMBL/GenBank/DDBJ databases">
        <authorList>
            <person name="McClelland M."/>
            <person name="Jain A."/>
            <person name="Saraogi P."/>
            <person name="Mendelson R."/>
            <person name="Westerman R."/>
            <person name="SanMiguel P."/>
            <person name="Csonka L."/>
        </authorList>
    </citation>
    <scope>NUCLEOTIDE SEQUENCE [LARGE SCALE GENOMIC DNA]</scope>
    <source>
        <strain evidence="1 2">R-53146</strain>
    </source>
</reference>
<evidence type="ECO:0000313" key="2">
    <source>
        <dbReference type="Proteomes" id="UP000182761"/>
    </source>
</evidence>
<protein>
    <submittedName>
        <fullName evidence="1">Uncharacterized protein</fullName>
    </submittedName>
</protein>
<organism evidence="1 2">
    <name type="scientific">Apibacter mensalis</name>
    <dbReference type="NCBI Taxonomy" id="1586267"/>
    <lineage>
        <taxon>Bacteria</taxon>
        <taxon>Pseudomonadati</taxon>
        <taxon>Bacteroidota</taxon>
        <taxon>Flavobacteriia</taxon>
        <taxon>Flavobacteriales</taxon>
        <taxon>Weeksellaceae</taxon>
        <taxon>Apibacter</taxon>
    </lineage>
</organism>
<dbReference type="AlphaFoldDB" id="A0A0X3ANX9"/>
<name>A0A0X3ANX9_9FLAO</name>
<gene>
    <name evidence="1" type="ORF">Ga0061079_10518</name>
</gene>
<accession>A0A0X3ANX9</accession>